<dbReference type="AlphaFoldDB" id="A0AAE9Y976"/>
<accession>A0AAE9Y976</accession>
<gene>
    <name evidence="8" type="ORF">PO878_20460</name>
</gene>
<keyword evidence="9" id="KW-1185">Reference proteome</keyword>
<keyword evidence="3" id="KW-0731">Sigma factor</keyword>
<evidence type="ECO:0000256" key="1">
    <source>
        <dbReference type="ARBA" id="ARBA00010641"/>
    </source>
</evidence>
<dbReference type="NCBIfam" id="TIGR02937">
    <property type="entry name" value="sigma70-ECF"/>
    <property type="match status" value="1"/>
</dbReference>
<feature type="domain" description="RNA polymerase sigma factor 70 region 4 type 2" evidence="7">
    <location>
        <begin position="150"/>
        <end position="190"/>
    </location>
</feature>
<dbReference type="InterPro" id="IPR014284">
    <property type="entry name" value="RNA_pol_sigma-70_dom"/>
</dbReference>
<dbReference type="PANTHER" id="PTHR43133:SF25">
    <property type="entry name" value="RNA POLYMERASE SIGMA FACTOR RFAY-RELATED"/>
    <property type="match status" value="1"/>
</dbReference>
<dbReference type="InterPro" id="IPR039425">
    <property type="entry name" value="RNA_pol_sigma-70-like"/>
</dbReference>
<proteinExistence type="inferred from homology"/>
<dbReference type="InterPro" id="IPR013324">
    <property type="entry name" value="RNA_pol_sigma_r3/r4-like"/>
</dbReference>
<evidence type="ECO:0000259" key="6">
    <source>
        <dbReference type="Pfam" id="PF04542"/>
    </source>
</evidence>
<dbReference type="KEGG" id="ima:PO878_20460"/>
<organism evidence="8 9">
    <name type="scientific">Iamia majanohamensis</name>
    <dbReference type="NCBI Taxonomy" id="467976"/>
    <lineage>
        <taxon>Bacteria</taxon>
        <taxon>Bacillati</taxon>
        <taxon>Actinomycetota</taxon>
        <taxon>Acidimicrobiia</taxon>
        <taxon>Acidimicrobiales</taxon>
        <taxon>Iamiaceae</taxon>
        <taxon>Iamia</taxon>
    </lineage>
</organism>
<dbReference type="SUPFAM" id="SSF88659">
    <property type="entry name" value="Sigma3 and sigma4 domains of RNA polymerase sigma factors"/>
    <property type="match status" value="1"/>
</dbReference>
<dbReference type="PANTHER" id="PTHR43133">
    <property type="entry name" value="RNA POLYMERASE ECF-TYPE SIGMA FACTO"/>
    <property type="match status" value="1"/>
</dbReference>
<dbReference type="InterPro" id="IPR013249">
    <property type="entry name" value="RNA_pol_sigma70_r4_t2"/>
</dbReference>
<dbReference type="Pfam" id="PF04542">
    <property type="entry name" value="Sigma70_r2"/>
    <property type="match status" value="1"/>
</dbReference>
<name>A0AAE9Y976_9ACTN</name>
<evidence type="ECO:0000256" key="5">
    <source>
        <dbReference type="SAM" id="MobiDB-lite"/>
    </source>
</evidence>
<dbReference type="GO" id="GO:0006352">
    <property type="term" value="P:DNA-templated transcription initiation"/>
    <property type="evidence" value="ECO:0007669"/>
    <property type="project" value="InterPro"/>
</dbReference>
<dbReference type="InterPro" id="IPR007627">
    <property type="entry name" value="RNA_pol_sigma70_r2"/>
</dbReference>
<sequence>MPTTTTPHHPAPDGPSVGESTLRTVERRLVARAAEGDTEALGRLVGLHRRRLVAVARRTTRCPAAAEDAVQDALVKIWRHAARLDPDRPFLAWAATVVRRTAIDHVRADARARALARRADRPTTEACPFAAVDDRLDAGVLAGRLGGHADDRRLLSWIHVDGDSVEHVADRLGVPVGTVKSRSARARTRLAGHLAPAA</sequence>
<reference evidence="8" key="1">
    <citation type="submission" date="2023-01" db="EMBL/GenBank/DDBJ databases">
        <title>The diversity of Class Acidimicrobiia in South China Sea sediment environments and the proposal of Iamia marina sp. nov., a novel species of the genus Iamia.</title>
        <authorList>
            <person name="He Y."/>
            <person name="Tian X."/>
        </authorList>
    </citation>
    <scope>NUCLEOTIDE SEQUENCE</scope>
    <source>
        <strain evidence="8">DSM 19957</strain>
    </source>
</reference>
<evidence type="ECO:0000313" key="8">
    <source>
        <dbReference type="EMBL" id="WCO66868.1"/>
    </source>
</evidence>
<evidence type="ECO:0000256" key="3">
    <source>
        <dbReference type="ARBA" id="ARBA00023082"/>
    </source>
</evidence>
<dbReference type="InterPro" id="IPR013325">
    <property type="entry name" value="RNA_pol_sigma_r2"/>
</dbReference>
<dbReference type="Pfam" id="PF08281">
    <property type="entry name" value="Sigma70_r4_2"/>
    <property type="match status" value="1"/>
</dbReference>
<evidence type="ECO:0000313" key="9">
    <source>
        <dbReference type="Proteomes" id="UP001216390"/>
    </source>
</evidence>
<evidence type="ECO:0000256" key="4">
    <source>
        <dbReference type="ARBA" id="ARBA00023163"/>
    </source>
</evidence>
<dbReference type="GO" id="GO:0016987">
    <property type="term" value="F:sigma factor activity"/>
    <property type="evidence" value="ECO:0007669"/>
    <property type="project" value="UniProtKB-KW"/>
</dbReference>
<dbReference type="Gene3D" id="1.10.1740.10">
    <property type="match status" value="1"/>
</dbReference>
<keyword evidence="2" id="KW-0805">Transcription regulation</keyword>
<feature type="region of interest" description="Disordered" evidence="5">
    <location>
        <begin position="1"/>
        <end position="20"/>
    </location>
</feature>
<protein>
    <submittedName>
        <fullName evidence="8">Sigma-70 family RNA polymerase sigma factor</fullName>
    </submittedName>
</protein>
<dbReference type="InterPro" id="IPR036388">
    <property type="entry name" value="WH-like_DNA-bd_sf"/>
</dbReference>
<dbReference type="Proteomes" id="UP001216390">
    <property type="component" value="Chromosome"/>
</dbReference>
<evidence type="ECO:0000256" key="2">
    <source>
        <dbReference type="ARBA" id="ARBA00023015"/>
    </source>
</evidence>
<dbReference type="EMBL" id="CP116942">
    <property type="protein sequence ID" value="WCO66868.1"/>
    <property type="molecule type" value="Genomic_DNA"/>
</dbReference>
<dbReference type="GO" id="GO:0003677">
    <property type="term" value="F:DNA binding"/>
    <property type="evidence" value="ECO:0007669"/>
    <property type="project" value="InterPro"/>
</dbReference>
<feature type="domain" description="RNA polymerase sigma-70 region 2" evidence="6">
    <location>
        <begin position="44"/>
        <end position="111"/>
    </location>
</feature>
<dbReference type="RefSeq" id="WP_272736390.1">
    <property type="nucleotide sequence ID" value="NZ_CP116942.1"/>
</dbReference>
<dbReference type="Gene3D" id="1.10.10.10">
    <property type="entry name" value="Winged helix-like DNA-binding domain superfamily/Winged helix DNA-binding domain"/>
    <property type="match status" value="1"/>
</dbReference>
<evidence type="ECO:0000259" key="7">
    <source>
        <dbReference type="Pfam" id="PF08281"/>
    </source>
</evidence>
<dbReference type="SUPFAM" id="SSF88946">
    <property type="entry name" value="Sigma2 domain of RNA polymerase sigma factors"/>
    <property type="match status" value="1"/>
</dbReference>
<comment type="similarity">
    <text evidence="1">Belongs to the sigma-70 factor family. ECF subfamily.</text>
</comment>
<keyword evidence="4" id="KW-0804">Transcription</keyword>